<dbReference type="InterPro" id="IPR017850">
    <property type="entry name" value="Alkaline_phosphatase_core_sf"/>
</dbReference>
<dbReference type="CDD" id="cd16144">
    <property type="entry name" value="ARS_like"/>
    <property type="match status" value="1"/>
</dbReference>
<accession>A0ABS9KJD3</accession>
<sequence length="449" mass="50921">MKRSARRSIYFSLILLVNLLLIGAGCTQQNNFKYIQPNIILIGADDLGYGGVSSFGNPGYETPNIDQLAEEGLKFTSFYANSAVCTPTRAALLTGRYQQRSGLEGVIYVRGETRQTGLAQKEITIAELLKKAGYRTGIMGKWHLGYREEFNPVHQGFDQFYGFVSGNIDYHSHYDNSGIFDWWHNADTLREEGYTTDLITEHSIDFIEENQDQPFFLYVPHEAPHVPFQGRSDPAYRFSDNEFTYYGPVEDRHRAYADMMTALDESVGRIIEKVEEVGIKEKTLVLFISDNGGLAEYGSNEPLRGSKTTLWEGGIRVPGIAWWPDNIEPGETNQPVIAMDFLPTFLGLARAEKPDTLHLDGINLSPLLFNGDDLPERNLFWRYRGQKAVRSGDWKLMISESDTLLFNLEEDISEERDLSGQYPERVNRLTSAIENWEEDVMSGVTLKTD</sequence>
<dbReference type="InterPro" id="IPR050738">
    <property type="entry name" value="Sulfatase"/>
</dbReference>
<evidence type="ECO:0000313" key="6">
    <source>
        <dbReference type="EMBL" id="MCG2590939.1"/>
    </source>
</evidence>
<dbReference type="PROSITE" id="PS00523">
    <property type="entry name" value="SULFATASE_1"/>
    <property type="match status" value="1"/>
</dbReference>
<dbReference type="Gene3D" id="3.40.720.10">
    <property type="entry name" value="Alkaline Phosphatase, subunit A"/>
    <property type="match status" value="1"/>
</dbReference>
<evidence type="ECO:0000256" key="2">
    <source>
        <dbReference type="ARBA" id="ARBA00022723"/>
    </source>
</evidence>
<dbReference type="Pfam" id="PF00884">
    <property type="entry name" value="Sulfatase"/>
    <property type="match status" value="1"/>
</dbReference>
<dbReference type="InterPro" id="IPR024607">
    <property type="entry name" value="Sulfatase_CS"/>
</dbReference>
<comment type="caution">
    <text evidence="6">The sequence shown here is derived from an EMBL/GenBank/DDBJ whole genome shotgun (WGS) entry which is preliminary data.</text>
</comment>
<gene>
    <name evidence="6" type="ORF">L6773_20380</name>
</gene>
<dbReference type="Proteomes" id="UP001165366">
    <property type="component" value="Unassembled WGS sequence"/>
</dbReference>
<evidence type="ECO:0000256" key="4">
    <source>
        <dbReference type="ARBA" id="ARBA00022837"/>
    </source>
</evidence>
<name>A0ABS9KJD3_9BACT</name>
<keyword evidence="2" id="KW-0479">Metal-binding</keyword>
<keyword evidence="4" id="KW-0106">Calcium</keyword>
<dbReference type="EMBL" id="JAKLWS010000050">
    <property type="protein sequence ID" value="MCG2590939.1"/>
    <property type="molecule type" value="Genomic_DNA"/>
</dbReference>
<feature type="domain" description="Sulfatase N-terminal" evidence="5">
    <location>
        <begin position="37"/>
        <end position="349"/>
    </location>
</feature>
<evidence type="ECO:0000256" key="3">
    <source>
        <dbReference type="ARBA" id="ARBA00022801"/>
    </source>
</evidence>
<dbReference type="PROSITE" id="PS51257">
    <property type="entry name" value="PROKAR_LIPOPROTEIN"/>
    <property type="match status" value="1"/>
</dbReference>
<reference evidence="6" key="1">
    <citation type="submission" date="2022-01" db="EMBL/GenBank/DDBJ databases">
        <authorList>
            <person name="Wang Y."/>
        </authorList>
    </citation>
    <scope>NUCLEOTIDE SEQUENCE</scope>
    <source>
        <strain evidence="6">WB101</strain>
    </source>
</reference>
<keyword evidence="3" id="KW-0378">Hydrolase</keyword>
<dbReference type="PANTHER" id="PTHR42693:SF53">
    <property type="entry name" value="ENDO-4-O-SULFATASE"/>
    <property type="match status" value="1"/>
</dbReference>
<dbReference type="RefSeq" id="WP_237856458.1">
    <property type="nucleotide sequence ID" value="NZ_JAKLWS010000050.1"/>
</dbReference>
<keyword evidence="7" id="KW-1185">Reference proteome</keyword>
<evidence type="ECO:0000259" key="5">
    <source>
        <dbReference type="Pfam" id="PF00884"/>
    </source>
</evidence>
<organism evidence="6 7">
    <name type="scientific">Rhodohalobacter sulfatireducens</name>
    <dbReference type="NCBI Taxonomy" id="2911366"/>
    <lineage>
        <taxon>Bacteria</taxon>
        <taxon>Pseudomonadati</taxon>
        <taxon>Balneolota</taxon>
        <taxon>Balneolia</taxon>
        <taxon>Balneolales</taxon>
        <taxon>Balneolaceae</taxon>
        <taxon>Rhodohalobacter</taxon>
    </lineage>
</organism>
<dbReference type="InterPro" id="IPR000917">
    <property type="entry name" value="Sulfatase_N"/>
</dbReference>
<reference evidence="6" key="2">
    <citation type="submission" date="2024-05" db="EMBL/GenBank/DDBJ databases">
        <title>Rhodohalobacter halophilus gen. nov., sp. nov., a moderately halophilic member of the family Balneolaceae.</title>
        <authorList>
            <person name="Xia J."/>
        </authorList>
    </citation>
    <scope>NUCLEOTIDE SEQUENCE</scope>
    <source>
        <strain evidence="6">WB101</strain>
    </source>
</reference>
<comment type="similarity">
    <text evidence="1">Belongs to the sulfatase family.</text>
</comment>
<dbReference type="SUPFAM" id="SSF53649">
    <property type="entry name" value="Alkaline phosphatase-like"/>
    <property type="match status" value="1"/>
</dbReference>
<evidence type="ECO:0000256" key="1">
    <source>
        <dbReference type="ARBA" id="ARBA00008779"/>
    </source>
</evidence>
<evidence type="ECO:0000313" key="7">
    <source>
        <dbReference type="Proteomes" id="UP001165366"/>
    </source>
</evidence>
<dbReference type="PANTHER" id="PTHR42693">
    <property type="entry name" value="ARYLSULFATASE FAMILY MEMBER"/>
    <property type="match status" value="1"/>
</dbReference>
<proteinExistence type="inferred from homology"/>
<dbReference type="Gene3D" id="3.30.1120.10">
    <property type="match status" value="1"/>
</dbReference>
<protein>
    <submittedName>
        <fullName evidence="6">Sulfatase</fullName>
    </submittedName>
</protein>